<dbReference type="GO" id="GO:0009073">
    <property type="term" value="P:aromatic amino acid family biosynthetic process"/>
    <property type="evidence" value="ECO:0007669"/>
    <property type="project" value="InterPro"/>
</dbReference>
<evidence type="ECO:0000256" key="1">
    <source>
        <dbReference type="ARBA" id="ARBA00022679"/>
    </source>
</evidence>
<dbReference type="SUPFAM" id="SSF51569">
    <property type="entry name" value="Aldolase"/>
    <property type="match status" value="1"/>
</dbReference>
<organism evidence="4 5">
    <name type="scientific">Alkalibacterium thalassium</name>
    <dbReference type="NCBI Taxonomy" id="426701"/>
    <lineage>
        <taxon>Bacteria</taxon>
        <taxon>Bacillati</taxon>
        <taxon>Bacillota</taxon>
        <taxon>Bacilli</taxon>
        <taxon>Lactobacillales</taxon>
        <taxon>Carnobacteriaceae</taxon>
        <taxon>Alkalibacterium</taxon>
    </lineage>
</organism>
<dbReference type="InterPro" id="IPR006218">
    <property type="entry name" value="DAHP1/KDSA"/>
</dbReference>
<dbReference type="NCBIfam" id="NF006421">
    <property type="entry name" value="PRK08673.1"/>
    <property type="match status" value="1"/>
</dbReference>
<dbReference type="RefSeq" id="WP_091267529.1">
    <property type="nucleotide sequence ID" value="NZ_FNFK01000032.1"/>
</dbReference>
<dbReference type="OrthoDB" id="9780456at2"/>
<accession>A0A1G9C4K3</accession>
<dbReference type="Gene3D" id="3.30.70.1140">
    <property type="entry name" value="Phospho-2-dehydro-3-deoxyheptonate aldolase, domain 1"/>
    <property type="match status" value="1"/>
</dbReference>
<sequence>MIIVLKQGTGAKAIKEITKKVEEQGVSVSHFSDIKRDFLGVIGDTSAIDTHRLQARPEVEQIVRVEEPYKRANRKFHPENSIIEVGQETIGGDQLGIIAGPCSVESEEQIVDVAKRIKKAGANFLRGGAFKPRTSPYSFQGLELEGLRMLQTAKAETGLPIVTELMSTKWIDEFVDSVDLIQIGARNMQNFDLLKEVGKTKTPVLLKRGLSATYKEWLMSAEYIMSEGNENVILCERGVRTFEPETRNTLDIQAVPVIKKLSHLPIIIDPSHAGGMSYLVEAGAKAGIVAGADGLMIEVHNDPENAWSDGEQCLTPDEFGLLMEKAEKLASVEGRTVPLSTQKVSN</sequence>
<proteinExistence type="predicted"/>
<dbReference type="PANTHER" id="PTHR43018">
    <property type="entry name" value="PHOSPHO-2-DEHYDRO-3-DEOXYHEPTONATE ALDOLASE"/>
    <property type="match status" value="1"/>
</dbReference>
<evidence type="ECO:0000259" key="2">
    <source>
        <dbReference type="Pfam" id="PF00793"/>
    </source>
</evidence>
<keyword evidence="5" id="KW-1185">Reference proteome</keyword>
<name>A0A1G9C4K3_9LACT</name>
<dbReference type="Pfam" id="PF18152">
    <property type="entry name" value="DAHP_snth_FXD"/>
    <property type="match status" value="1"/>
</dbReference>
<dbReference type="NCBIfam" id="NF009239">
    <property type="entry name" value="PRK12595.1"/>
    <property type="match status" value="1"/>
</dbReference>
<dbReference type="InterPro" id="IPR041071">
    <property type="entry name" value="DAHP_snth_FXD"/>
</dbReference>
<dbReference type="EMBL" id="FNFK01000032">
    <property type="protein sequence ID" value="SDK46601.1"/>
    <property type="molecule type" value="Genomic_DNA"/>
</dbReference>
<dbReference type="NCBIfam" id="TIGR01361">
    <property type="entry name" value="DAHP_synth_Bsub"/>
    <property type="match status" value="1"/>
</dbReference>
<dbReference type="Gene3D" id="3.20.20.70">
    <property type="entry name" value="Aldolase class I"/>
    <property type="match status" value="1"/>
</dbReference>
<reference evidence="5" key="1">
    <citation type="submission" date="2016-10" db="EMBL/GenBank/DDBJ databases">
        <authorList>
            <person name="Varghese N."/>
            <person name="Submissions S."/>
        </authorList>
    </citation>
    <scope>NUCLEOTIDE SEQUENCE [LARGE SCALE GENOMIC DNA]</scope>
    <source>
        <strain evidence="5">DSM 19181</strain>
    </source>
</reference>
<dbReference type="GO" id="GO:0016740">
    <property type="term" value="F:transferase activity"/>
    <property type="evidence" value="ECO:0007669"/>
    <property type="project" value="UniProtKB-KW"/>
</dbReference>
<dbReference type="Proteomes" id="UP000199433">
    <property type="component" value="Unassembled WGS sequence"/>
</dbReference>
<dbReference type="STRING" id="426701.SAMN04488098_103213"/>
<feature type="domain" description="DAHP synthetase I/KDSA" evidence="2">
    <location>
        <begin position="87"/>
        <end position="324"/>
    </location>
</feature>
<gene>
    <name evidence="4" type="ORF">SAMN04488098_103213</name>
</gene>
<dbReference type="InterPro" id="IPR013785">
    <property type="entry name" value="Aldolase_TIM"/>
</dbReference>
<evidence type="ECO:0000313" key="4">
    <source>
        <dbReference type="EMBL" id="SDK46601.1"/>
    </source>
</evidence>
<evidence type="ECO:0000259" key="3">
    <source>
        <dbReference type="Pfam" id="PF18152"/>
    </source>
</evidence>
<keyword evidence="1" id="KW-0808">Transferase</keyword>
<protein>
    <submittedName>
        <fullName evidence="4">3-deoxy-D-arabinoheptulosonate-7-phosphate synthase</fullName>
    </submittedName>
</protein>
<dbReference type="InterPro" id="IPR006268">
    <property type="entry name" value="DAHP_syn_2"/>
</dbReference>
<feature type="domain" description="DAHP synthase ferredoxin-like" evidence="3">
    <location>
        <begin position="1"/>
        <end position="67"/>
    </location>
</feature>
<dbReference type="PANTHER" id="PTHR43018:SF2">
    <property type="entry name" value="PHOSPHO-2-DEHYDRO-3-DEOXYHEPTONATE ALDOLASE"/>
    <property type="match status" value="1"/>
</dbReference>
<dbReference type="AlphaFoldDB" id="A0A1G9C4K3"/>
<dbReference type="Pfam" id="PF00793">
    <property type="entry name" value="DAHP_synth_1"/>
    <property type="match status" value="1"/>
</dbReference>
<evidence type="ECO:0000313" key="5">
    <source>
        <dbReference type="Proteomes" id="UP000199433"/>
    </source>
</evidence>
<dbReference type="GO" id="GO:0016832">
    <property type="term" value="F:aldehyde-lyase activity"/>
    <property type="evidence" value="ECO:0007669"/>
    <property type="project" value="InterPro"/>
</dbReference>
<dbReference type="InterPro" id="IPR052899">
    <property type="entry name" value="Class-I_DAHP_synthase"/>
</dbReference>